<dbReference type="EMBL" id="AP014879">
    <property type="protein sequence ID" value="BAV33145.1"/>
    <property type="molecule type" value="Genomic_DNA"/>
</dbReference>
<dbReference type="KEGG" id="slim:SCL_0825"/>
<keyword evidence="3" id="KW-1185">Reference proteome</keyword>
<keyword evidence="1" id="KW-0812">Transmembrane</keyword>
<keyword evidence="1" id="KW-0472">Membrane</keyword>
<sequence length="118" mass="13212">MYEPHHKPPIPTGRFFLRMVGHVFVAQVVVAISLFIGMIGYRHYERMSWLDAFLNSAMLLGGMGPVKTDGLSEPGKLFAGIYALYAGLVFIAVMGIMLAPVVHRVLHRFHWAQERGSN</sequence>
<feature type="transmembrane region" description="Helical" evidence="1">
    <location>
        <begin position="20"/>
        <end position="41"/>
    </location>
</feature>
<feature type="transmembrane region" description="Helical" evidence="1">
    <location>
        <begin position="78"/>
        <end position="102"/>
    </location>
</feature>
<keyword evidence="1" id="KW-1133">Transmembrane helix</keyword>
<gene>
    <name evidence="2" type="ORF">SCL_0825</name>
</gene>
<organism evidence="2 3">
    <name type="scientific">Sulfuricaulis limicola</name>
    <dbReference type="NCBI Taxonomy" id="1620215"/>
    <lineage>
        <taxon>Bacteria</taxon>
        <taxon>Pseudomonadati</taxon>
        <taxon>Pseudomonadota</taxon>
        <taxon>Gammaproteobacteria</taxon>
        <taxon>Acidiferrobacterales</taxon>
        <taxon>Acidiferrobacteraceae</taxon>
        <taxon>Sulfuricaulis</taxon>
    </lineage>
</organism>
<evidence type="ECO:0008006" key="4">
    <source>
        <dbReference type="Google" id="ProtNLM"/>
    </source>
</evidence>
<dbReference type="InParanoid" id="A0A1B4XEB4"/>
<protein>
    <recommendedName>
        <fullName evidence="4">Two pore domain potassium channel family protein</fullName>
    </recommendedName>
</protein>
<dbReference type="RefSeq" id="WP_172425914.1">
    <property type="nucleotide sequence ID" value="NZ_AP014879.1"/>
</dbReference>
<evidence type="ECO:0000256" key="1">
    <source>
        <dbReference type="SAM" id="Phobius"/>
    </source>
</evidence>
<dbReference type="Proteomes" id="UP000243180">
    <property type="component" value="Chromosome"/>
</dbReference>
<reference evidence="2 3" key="1">
    <citation type="submission" date="2015-05" db="EMBL/GenBank/DDBJ databases">
        <title>Complete genome sequence of a sulfur-oxidizing gammaproteobacterium strain HA5.</title>
        <authorList>
            <person name="Miura A."/>
            <person name="Kojima H."/>
            <person name="Fukui M."/>
        </authorList>
    </citation>
    <scope>NUCLEOTIDE SEQUENCE [LARGE SCALE GENOMIC DNA]</scope>
    <source>
        <strain evidence="2 3">HA5</strain>
    </source>
</reference>
<name>A0A1B4XEB4_9GAMM</name>
<evidence type="ECO:0000313" key="3">
    <source>
        <dbReference type="Proteomes" id="UP000243180"/>
    </source>
</evidence>
<evidence type="ECO:0000313" key="2">
    <source>
        <dbReference type="EMBL" id="BAV33145.1"/>
    </source>
</evidence>
<proteinExistence type="predicted"/>
<feature type="transmembrane region" description="Helical" evidence="1">
    <location>
        <begin position="48"/>
        <end position="66"/>
    </location>
</feature>
<dbReference type="AlphaFoldDB" id="A0A1B4XEB4"/>
<accession>A0A1B4XEB4</accession>